<name>A0A0D6DXD8_9LACT</name>
<keyword evidence="2" id="KW-0808">Transferase</keyword>
<dbReference type="STRING" id="1364.LP2241_30217"/>
<dbReference type="Proteomes" id="UP000033166">
    <property type="component" value="Chromosome I"/>
</dbReference>
<evidence type="ECO:0000313" key="3">
    <source>
        <dbReference type="Proteomes" id="UP000033166"/>
    </source>
</evidence>
<dbReference type="InterPro" id="IPR000182">
    <property type="entry name" value="GNAT_dom"/>
</dbReference>
<dbReference type="AlphaFoldDB" id="A0A0D6DXD8"/>
<feature type="domain" description="N-acetyltransferase" evidence="1">
    <location>
        <begin position="1"/>
        <end position="161"/>
    </location>
</feature>
<dbReference type="InterPro" id="IPR016181">
    <property type="entry name" value="Acyl_CoA_acyltransferase"/>
</dbReference>
<dbReference type="HOGENOM" id="CLU_013985_3_2_9"/>
<dbReference type="CDD" id="cd04301">
    <property type="entry name" value="NAT_SF"/>
    <property type="match status" value="1"/>
</dbReference>
<dbReference type="PANTHER" id="PTHR43415:SF6">
    <property type="entry name" value="SPERMIDINE N(1)-ACETYLTRANSFERASE"/>
    <property type="match status" value="1"/>
</dbReference>
<dbReference type="RefSeq" id="WP_047915557.1">
    <property type="nucleotide sequence ID" value="NZ_LN774769.1"/>
</dbReference>
<proteinExistence type="predicted"/>
<accession>A0A0D6DXD8</accession>
<dbReference type="Pfam" id="PF00583">
    <property type="entry name" value="Acetyltransf_1"/>
    <property type="match status" value="1"/>
</dbReference>
<protein>
    <submittedName>
        <fullName evidence="2">Spermidine N1-acetyltransferase</fullName>
    </submittedName>
</protein>
<dbReference type="SUPFAM" id="SSF55729">
    <property type="entry name" value="Acyl-CoA N-acyltransferases (Nat)"/>
    <property type="match status" value="1"/>
</dbReference>
<dbReference type="PROSITE" id="PS51186">
    <property type="entry name" value="GNAT"/>
    <property type="match status" value="1"/>
</dbReference>
<gene>
    <name evidence="2" type="ORF">LACPI_1217</name>
</gene>
<organism evidence="2 3">
    <name type="scientific">Pseudolactococcus piscium MKFS47</name>
    <dbReference type="NCBI Taxonomy" id="297352"/>
    <lineage>
        <taxon>Bacteria</taxon>
        <taxon>Bacillati</taxon>
        <taxon>Bacillota</taxon>
        <taxon>Bacilli</taxon>
        <taxon>Lactobacillales</taxon>
        <taxon>Streptococcaceae</taxon>
        <taxon>Pseudolactococcus</taxon>
    </lineage>
</organism>
<dbReference type="EMBL" id="LN774769">
    <property type="protein sequence ID" value="CEN28417.1"/>
    <property type="molecule type" value="Genomic_DNA"/>
</dbReference>
<dbReference type="KEGG" id="lpk:LACPI_1217"/>
<dbReference type="PANTHER" id="PTHR43415">
    <property type="entry name" value="SPERMIDINE N(1)-ACETYLTRANSFERASE"/>
    <property type="match status" value="1"/>
</dbReference>
<sequence>MKIRPLERNDLPFIHQLDNHKMTMALWFEEPYESIDELTSLYDKHIHDNTERRFVIDLDGEFAGVIELVEIDYIHRTTEIQIIVRKAYQGQGLAKKAIRKGLDYAFNMLNMHKVYLYVDVDNQVGIHIYEGAGFVKEGVMRQQFYANGEYHDSLFMGIFKDEVISELI</sequence>
<evidence type="ECO:0000313" key="2">
    <source>
        <dbReference type="EMBL" id="CEN28417.1"/>
    </source>
</evidence>
<evidence type="ECO:0000259" key="1">
    <source>
        <dbReference type="PROSITE" id="PS51186"/>
    </source>
</evidence>
<dbReference type="GO" id="GO:0004145">
    <property type="term" value="F:diamine N-acetyltransferase activity"/>
    <property type="evidence" value="ECO:0007669"/>
    <property type="project" value="TreeGrafter"/>
</dbReference>
<dbReference type="Gene3D" id="3.40.630.30">
    <property type="match status" value="1"/>
</dbReference>
<reference evidence="3" key="1">
    <citation type="submission" date="2015-01" db="EMBL/GenBank/DDBJ databases">
        <authorList>
            <person name="Andreevskaya M."/>
        </authorList>
    </citation>
    <scope>NUCLEOTIDE SEQUENCE [LARGE SCALE GENOMIC DNA]</scope>
    <source>
        <strain evidence="3">MKFS47</strain>
    </source>
</reference>